<keyword evidence="8 10" id="KW-0239">DNA-directed DNA polymerase</keyword>
<evidence type="ECO:0000256" key="3">
    <source>
        <dbReference type="ARBA" id="ARBA00021035"/>
    </source>
</evidence>
<feature type="domain" description="DNA polymerase III beta sliding clamp C-terminal" evidence="13">
    <location>
        <begin position="253"/>
        <end position="372"/>
    </location>
</feature>
<comment type="subunit">
    <text evidence="10">Forms a ring-shaped head-to-tail homodimer around DNA.</text>
</comment>
<dbReference type="NCBIfam" id="TIGR00663">
    <property type="entry name" value="dnan"/>
    <property type="match status" value="1"/>
</dbReference>
<evidence type="ECO:0000256" key="8">
    <source>
        <dbReference type="ARBA" id="ARBA00022932"/>
    </source>
</evidence>
<proteinExistence type="inferred from homology"/>
<accession>A0A8I1GHM8</accession>
<evidence type="ECO:0000256" key="5">
    <source>
        <dbReference type="ARBA" id="ARBA00022679"/>
    </source>
</evidence>
<feature type="domain" description="DNA polymerase III beta sliding clamp N-terminal" evidence="11">
    <location>
        <begin position="7"/>
        <end position="121"/>
    </location>
</feature>
<evidence type="ECO:0000259" key="11">
    <source>
        <dbReference type="Pfam" id="PF00712"/>
    </source>
</evidence>
<gene>
    <name evidence="14" type="primary">dnaN</name>
    <name evidence="14" type="ORF">JDN41_06655</name>
</gene>
<evidence type="ECO:0000256" key="10">
    <source>
        <dbReference type="PIRNR" id="PIRNR000804"/>
    </source>
</evidence>
<dbReference type="InterPro" id="IPR001001">
    <property type="entry name" value="DNA_polIII_beta"/>
</dbReference>
<evidence type="ECO:0000256" key="1">
    <source>
        <dbReference type="ARBA" id="ARBA00004496"/>
    </source>
</evidence>
<dbReference type="RefSeq" id="WP_037241322.1">
    <property type="nucleotide sequence ID" value="NZ_JAEMUK010000012.1"/>
</dbReference>
<keyword evidence="6 10" id="KW-0548">Nucleotidyltransferase</keyword>
<evidence type="ECO:0000256" key="2">
    <source>
        <dbReference type="ARBA" id="ARBA00010752"/>
    </source>
</evidence>
<evidence type="ECO:0000256" key="7">
    <source>
        <dbReference type="ARBA" id="ARBA00022705"/>
    </source>
</evidence>
<keyword evidence="4 10" id="KW-0963">Cytoplasm</keyword>
<evidence type="ECO:0000313" key="15">
    <source>
        <dbReference type="Proteomes" id="UP000623250"/>
    </source>
</evidence>
<sequence length="373" mass="39725">MPTISARKSDLSGALTRLSRIVDKRNTIPILSNFLLTVDQGKLTVTATDLGIEARATIDCSGDLTTHGGFTVPGGPLSDIVRKLPDGDISLSWDGDKGRATVKAGRSRFELMTLPADDFPEFGKSEFQHSFTVQAEALATIFDSTAFAMSSEETRYYLNGVYLHTADRGDGAKLRGVATDGHRLSSRDVPCPDGASGMSGVIVPRKCVGEAARLAKDVKEIVVDVSPAKIRLTFGSTTLTSKLIDGSFPDYQRVIPTANKLRAVVDNEALAAAADRVSLVSSEKGRAVKLSFGETLRIEATDPERGSAADEVDLEEATASQVEIGFNARYLADTLANLPKGKVSISLSDGSSPTLFQPADDADSLLVLMPMRV</sequence>
<evidence type="ECO:0000259" key="13">
    <source>
        <dbReference type="Pfam" id="PF02768"/>
    </source>
</evidence>
<dbReference type="InterPro" id="IPR022635">
    <property type="entry name" value="DNA_polIII_beta_C"/>
</dbReference>
<comment type="similarity">
    <text evidence="2 10">Belongs to the beta sliding clamp family.</text>
</comment>
<dbReference type="EMBL" id="JAEMUK010000012">
    <property type="protein sequence ID" value="MBJ7543232.1"/>
    <property type="molecule type" value="Genomic_DNA"/>
</dbReference>
<dbReference type="Gene3D" id="3.10.150.10">
    <property type="entry name" value="DNA Polymerase III, subunit A, domain 2"/>
    <property type="match status" value="1"/>
</dbReference>
<dbReference type="Gene3D" id="3.70.10.10">
    <property type="match status" value="1"/>
</dbReference>
<keyword evidence="15" id="KW-1185">Reference proteome</keyword>
<protein>
    <recommendedName>
        <fullName evidence="3 10">Beta sliding clamp</fullName>
    </recommendedName>
</protein>
<comment type="function">
    <text evidence="10">Confers DNA tethering and processivity to DNA polymerases and other proteins. Acts as a clamp, forming a ring around DNA (a reaction catalyzed by the clamp-loading complex) which diffuses in an ATP-independent manner freely and bidirectionally along dsDNA. Initially characterized for its ability to contact the catalytic subunit of DNA polymerase III (Pol III), a complex, multichain enzyme responsible for most of the replicative synthesis in bacteria; Pol III exhibits 3'-5' exonuclease proofreading activity. The beta chain is required for initiation of replication as well as for processivity of DNA replication.</text>
</comment>
<dbReference type="InterPro" id="IPR046938">
    <property type="entry name" value="DNA_clamp_sf"/>
</dbReference>
<dbReference type="Pfam" id="PF02767">
    <property type="entry name" value="DNA_pol3_beta_2"/>
    <property type="match status" value="1"/>
</dbReference>
<dbReference type="GO" id="GO:0003677">
    <property type="term" value="F:DNA binding"/>
    <property type="evidence" value="ECO:0007669"/>
    <property type="project" value="UniProtKB-UniRule"/>
</dbReference>
<dbReference type="GO" id="GO:0005737">
    <property type="term" value="C:cytoplasm"/>
    <property type="evidence" value="ECO:0007669"/>
    <property type="project" value="UniProtKB-SubCell"/>
</dbReference>
<comment type="caution">
    <text evidence="14">The sequence shown here is derived from an EMBL/GenBank/DDBJ whole genome shotgun (WGS) entry which is preliminary data.</text>
</comment>
<evidence type="ECO:0000313" key="14">
    <source>
        <dbReference type="EMBL" id="MBJ7543232.1"/>
    </source>
</evidence>
<dbReference type="PANTHER" id="PTHR30478:SF0">
    <property type="entry name" value="BETA SLIDING CLAMP"/>
    <property type="match status" value="1"/>
</dbReference>
<dbReference type="Pfam" id="PF00712">
    <property type="entry name" value="DNA_pol3_beta"/>
    <property type="match status" value="1"/>
</dbReference>
<dbReference type="InterPro" id="IPR022637">
    <property type="entry name" value="DNA_polIII_beta_cen"/>
</dbReference>
<organism evidence="14 15">
    <name type="scientific">Rhodomicrobium udaipurense</name>
    <dbReference type="NCBI Taxonomy" id="1202716"/>
    <lineage>
        <taxon>Bacteria</taxon>
        <taxon>Pseudomonadati</taxon>
        <taxon>Pseudomonadota</taxon>
        <taxon>Alphaproteobacteria</taxon>
        <taxon>Hyphomicrobiales</taxon>
        <taxon>Hyphomicrobiaceae</taxon>
        <taxon>Rhodomicrobium</taxon>
    </lineage>
</organism>
<dbReference type="GO" id="GO:0003887">
    <property type="term" value="F:DNA-directed DNA polymerase activity"/>
    <property type="evidence" value="ECO:0007669"/>
    <property type="project" value="UniProtKB-UniRule"/>
</dbReference>
<dbReference type="CDD" id="cd00140">
    <property type="entry name" value="beta_clamp"/>
    <property type="match status" value="1"/>
</dbReference>
<dbReference type="InterPro" id="IPR022634">
    <property type="entry name" value="DNA_polIII_beta_N"/>
</dbReference>
<dbReference type="GO" id="GO:0009360">
    <property type="term" value="C:DNA polymerase III complex"/>
    <property type="evidence" value="ECO:0007669"/>
    <property type="project" value="InterPro"/>
</dbReference>
<comment type="subcellular location">
    <subcellularLocation>
        <location evidence="1 10">Cytoplasm</location>
    </subcellularLocation>
</comment>
<evidence type="ECO:0000256" key="4">
    <source>
        <dbReference type="ARBA" id="ARBA00022490"/>
    </source>
</evidence>
<evidence type="ECO:0000256" key="6">
    <source>
        <dbReference type="ARBA" id="ARBA00022695"/>
    </source>
</evidence>
<dbReference type="PANTHER" id="PTHR30478">
    <property type="entry name" value="DNA POLYMERASE III SUBUNIT BETA"/>
    <property type="match status" value="1"/>
</dbReference>
<dbReference type="Proteomes" id="UP000623250">
    <property type="component" value="Unassembled WGS sequence"/>
</dbReference>
<keyword evidence="7 10" id="KW-0235">DNA replication</keyword>
<evidence type="ECO:0000256" key="9">
    <source>
        <dbReference type="ARBA" id="ARBA00023125"/>
    </source>
</evidence>
<dbReference type="AlphaFoldDB" id="A0A8I1GHM8"/>
<dbReference type="SMART" id="SM00480">
    <property type="entry name" value="POL3Bc"/>
    <property type="match status" value="1"/>
</dbReference>
<feature type="domain" description="DNA polymerase III beta sliding clamp central" evidence="12">
    <location>
        <begin position="133"/>
        <end position="250"/>
    </location>
</feature>
<dbReference type="PIRSF" id="PIRSF000804">
    <property type="entry name" value="DNA_pol_III_b"/>
    <property type="match status" value="1"/>
</dbReference>
<name>A0A8I1GHM8_9HYPH</name>
<dbReference type="Pfam" id="PF02768">
    <property type="entry name" value="DNA_pol3_beta_3"/>
    <property type="match status" value="1"/>
</dbReference>
<evidence type="ECO:0000259" key="12">
    <source>
        <dbReference type="Pfam" id="PF02767"/>
    </source>
</evidence>
<reference evidence="14 15" key="1">
    <citation type="submission" date="2020-12" db="EMBL/GenBank/DDBJ databases">
        <title>Revised draft genomes of Rhodomicrobium vannielii ATCC 17100 and Rhodomicrobium udaipurense JA643.</title>
        <authorList>
            <person name="Conners E.M."/>
            <person name="Davenport E.J."/>
            <person name="Bose A."/>
        </authorList>
    </citation>
    <scope>NUCLEOTIDE SEQUENCE [LARGE SCALE GENOMIC DNA]</scope>
    <source>
        <strain evidence="14 15">JA643</strain>
    </source>
</reference>
<dbReference type="GO" id="GO:0006271">
    <property type="term" value="P:DNA strand elongation involved in DNA replication"/>
    <property type="evidence" value="ECO:0007669"/>
    <property type="project" value="TreeGrafter"/>
</dbReference>
<dbReference type="SUPFAM" id="SSF55979">
    <property type="entry name" value="DNA clamp"/>
    <property type="match status" value="3"/>
</dbReference>
<keyword evidence="9" id="KW-0238">DNA-binding</keyword>
<keyword evidence="5 10" id="KW-0808">Transferase</keyword>
<dbReference type="GO" id="GO:0008408">
    <property type="term" value="F:3'-5' exonuclease activity"/>
    <property type="evidence" value="ECO:0007669"/>
    <property type="project" value="InterPro"/>
</dbReference>